<comment type="caution">
    <text evidence="1">The sequence shown here is derived from an EMBL/GenBank/DDBJ whole genome shotgun (WGS) entry which is preliminary data.</text>
</comment>
<gene>
    <name evidence="1" type="ORF">A2720_03260</name>
</gene>
<sequence>MKEILLVAVGLVVGYLVGRRQILKQVQDDKAINPEQIRIKQEHIQKVLETVYPANLFLWFIHIYLEA</sequence>
<evidence type="ECO:0000313" key="2">
    <source>
        <dbReference type="Proteomes" id="UP000178892"/>
    </source>
</evidence>
<dbReference type="EMBL" id="MFEL01000003">
    <property type="protein sequence ID" value="OGE81854.1"/>
    <property type="molecule type" value="Genomic_DNA"/>
</dbReference>
<protein>
    <submittedName>
        <fullName evidence="1">Uncharacterized protein</fullName>
    </submittedName>
</protein>
<organism evidence="1 2">
    <name type="scientific">Candidatus Doudnabacteria bacterium RIFCSPHIGHO2_01_FULL_46_24</name>
    <dbReference type="NCBI Taxonomy" id="1817825"/>
    <lineage>
        <taxon>Bacteria</taxon>
        <taxon>Candidatus Doudnaibacteriota</taxon>
    </lineage>
</organism>
<evidence type="ECO:0000313" key="1">
    <source>
        <dbReference type="EMBL" id="OGE81854.1"/>
    </source>
</evidence>
<dbReference type="AlphaFoldDB" id="A0A1F5NW97"/>
<accession>A0A1F5NW97</accession>
<dbReference type="Proteomes" id="UP000178892">
    <property type="component" value="Unassembled WGS sequence"/>
</dbReference>
<reference evidence="1 2" key="1">
    <citation type="journal article" date="2016" name="Nat. Commun.">
        <title>Thousands of microbial genomes shed light on interconnected biogeochemical processes in an aquifer system.</title>
        <authorList>
            <person name="Anantharaman K."/>
            <person name="Brown C.T."/>
            <person name="Hug L.A."/>
            <person name="Sharon I."/>
            <person name="Castelle C.J."/>
            <person name="Probst A.J."/>
            <person name="Thomas B.C."/>
            <person name="Singh A."/>
            <person name="Wilkins M.J."/>
            <person name="Karaoz U."/>
            <person name="Brodie E.L."/>
            <person name="Williams K.H."/>
            <person name="Hubbard S.S."/>
            <person name="Banfield J.F."/>
        </authorList>
    </citation>
    <scope>NUCLEOTIDE SEQUENCE [LARGE SCALE GENOMIC DNA]</scope>
</reference>
<name>A0A1F5NW97_9BACT</name>
<proteinExistence type="predicted"/>